<feature type="region of interest" description="Disordered" evidence="1">
    <location>
        <begin position="656"/>
        <end position="677"/>
    </location>
</feature>
<gene>
    <name evidence="3" type="ORF">NA57DRAFT_73789</name>
</gene>
<feature type="compositionally biased region" description="Polar residues" evidence="1">
    <location>
        <begin position="148"/>
        <end position="165"/>
    </location>
</feature>
<feature type="compositionally biased region" description="Low complexity" evidence="1">
    <location>
        <begin position="1291"/>
        <end position="1303"/>
    </location>
</feature>
<feature type="compositionally biased region" description="Low complexity" evidence="1">
    <location>
        <begin position="89"/>
        <end position="108"/>
    </location>
</feature>
<feature type="compositionally biased region" description="Polar residues" evidence="1">
    <location>
        <begin position="1092"/>
        <end position="1103"/>
    </location>
</feature>
<feature type="region of interest" description="Disordered" evidence="1">
    <location>
        <begin position="1177"/>
        <end position="1236"/>
    </location>
</feature>
<evidence type="ECO:0000256" key="2">
    <source>
        <dbReference type="SAM" id="Phobius"/>
    </source>
</evidence>
<evidence type="ECO:0000256" key="1">
    <source>
        <dbReference type="SAM" id="MobiDB-lite"/>
    </source>
</evidence>
<feature type="compositionally biased region" description="Polar residues" evidence="1">
    <location>
        <begin position="958"/>
        <end position="974"/>
    </location>
</feature>
<proteinExistence type="predicted"/>
<feature type="region of interest" description="Disordered" evidence="1">
    <location>
        <begin position="1250"/>
        <end position="1307"/>
    </location>
</feature>
<evidence type="ECO:0000313" key="3">
    <source>
        <dbReference type="EMBL" id="KAF2100176.1"/>
    </source>
</evidence>
<keyword evidence="4" id="KW-1185">Reference proteome</keyword>
<feature type="compositionally biased region" description="Acidic residues" evidence="1">
    <location>
        <begin position="938"/>
        <end position="947"/>
    </location>
</feature>
<feature type="region of interest" description="Disordered" evidence="1">
    <location>
        <begin position="915"/>
        <end position="974"/>
    </location>
</feature>
<feature type="compositionally biased region" description="Basic and acidic residues" evidence="1">
    <location>
        <begin position="923"/>
        <end position="936"/>
    </location>
</feature>
<feature type="compositionally biased region" description="Low complexity" evidence="1">
    <location>
        <begin position="656"/>
        <end position="672"/>
    </location>
</feature>
<feature type="region of interest" description="Disordered" evidence="1">
    <location>
        <begin position="575"/>
        <end position="602"/>
    </location>
</feature>
<comment type="caution">
    <text evidence="3">The sequence shown here is derived from an EMBL/GenBank/DDBJ whole genome shotgun (WGS) entry which is preliminary data.</text>
</comment>
<feature type="compositionally biased region" description="Polar residues" evidence="1">
    <location>
        <begin position="1046"/>
        <end position="1060"/>
    </location>
</feature>
<evidence type="ECO:0000313" key="4">
    <source>
        <dbReference type="Proteomes" id="UP000799772"/>
    </source>
</evidence>
<feature type="compositionally biased region" description="Polar residues" evidence="1">
    <location>
        <begin position="363"/>
        <end position="387"/>
    </location>
</feature>
<name>A0A9P4IE68_9PEZI</name>
<feature type="compositionally biased region" description="Polar residues" evidence="1">
    <location>
        <begin position="33"/>
        <end position="45"/>
    </location>
</feature>
<dbReference type="EMBL" id="ML978124">
    <property type="protein sequence ID" value="KAF2100176.1"/>
    <property type="molecule type" value="Genomic_DNA"/>
</dbReference>
<dbReference type="OrthoDB" id="5353066at2759"/>
<feature type="compositionally biased region" description="Polar residues" evidence="1">
    <location>
        <begin position="1072"/>
        <end position="1085"/>
    </location>
</feature>
<feature type="compositionally biased region" description="Low complexity" evidence="1">
    <location>
        <begin position="396"/>
        <end position="408"/>
    </location>
</feature>
<organism evidence="3 4">
    <name type="scientific">Rhizodiscina lignyota</name>
    <dbReference type="NCBI Taxonomy" id="1504668"/>
    <lineage>
        <taxon>Eukaryota</taxon>
        <taxon>Fungi</taxon>
        <taxon>Dikarya</taxon>
        <taxon>Ascomycota</taxon>
        <taxon>Pezizomycotina</taxon>
        <taxon>Dothideomycetes</taxon>
        <taxon>Pleosporomycetidae</taxon>
        <taxon>Aulographales</taxon>
        <taxon>Rhizodiscinaceae</taxon>
        <taxon>Rhizodiscina</taxon>
    </lineage>
</organism>
<feature type="compositionally biased region" description="Polar residues" evidence="1">
    <location>
        <begin position="189"/>
        <end position="207"/>
    </location>
</feature>
<feature type="region of interest" description="Disordered" evidence="1">
    <location>
        <begin position="363"/>
        <end position="436"/>
    </location>
</feature>
<feature type="region of interest" description="Disordered" evidence="1">
    <location>
        <begin position="877"/>
        <end position="903"/>
    </location>
</feature>
<feature type="compositionally biased region" description="Low complexity" evidence="1">
    <location>
        <begin position="236"/>
        <end position="272"/>
    </location>
</feature>
<accession>A0A9P4IE68</accession>
<feature type="transmembrane region" description="Helical" evidence="2">
    <location>
        <begin position="1451"/>
        <end position="1472"/>
    </location>
</feature>
<feature type="region of interest" description="Disordered" evidence="1">
    <location>
        <begin position="803"/>
        <end position="836"/>
    </location>
</feature>
<keyword evidence="2" id="KW-1133">Transmembrane helix</keyword>
<feature type="transmembrane region" description="Helical" evidence="2">
    <location>
        <begin position="1499"/>
        <end position="1526"/>
    </location>
</feature>
<dbReference type="Proteomes" id="UP000799772">
    <property type="component" value="Unassembled WGS sequence"/>
</dbReference>
<protein>
    <submittedName>
        <fullName evidence="3">Uncharacterized protein</fullName>
    </submittedName>
</protein>
<feature type="compositionally biased region" description="Polar residues" evidence="1">
    <location>
        <begin position="216"/>
        <end position="226"/>
    </location>
</feature>
<feature type="compositionally biased region" description="Polar residues" evidence="1">
    <location>
        <begin position="409"/>
        <end position="419"/>
    </location>
</feature>
<sequence>MFSTGYTAIPTTIDQGVPVRAATPITPIHTPHHSLSSMRSHTPGQALSLHEYRKQQATPSSVGSSVSSERRLKRRRGASGLNVIERVPSQRSLVQPSSSSKSRSTRRLQSLLPPAEIAGPTFFFSHIPPPPSSLASASPPQPHHAHSRTPSLFTNSSSTPATALDSSRLRDRTKNFKSIKHLPRREASQPEQLFATVSFSQPASASGSPALEARPATSSPTVSLSKFPQPPRRIEPTPLATTTELLTRPTQPQQSSSEEAAPQQQQPHSAPPTVLHYRGVSFDLVNPHQSLLLSCIETPEPVERDSADYFNPATAALSEVSADMAPRLRRNTDAEGIEMQPPSRRALYDDFASAHESITTRSIRSGKSPTQSNVNLPQVPAPSNFNLPQIPEPVMRTTPARTPARTPTSVGYQTLTSNDDLPATSPHRGAFTPARSTSIRDRLSRAWHRGMDTFRVMNQAIAQQGGEVTNLQGQQLIAGIGAPSQSAPYGFHADDDPFDLDPGNPNRISESLGDIGMAHTLRDYESHYPSSTYLRQDSELMYPESLIDLRHSVPYGRRTGQTDYSSEAGVHGFDFDFDPQRNSRNSRHSSFPLHAHRESSTKDTTINNIINEYGDTDVTDTSLIDLHDDENAIQISPHDLVGNAPTEAQISATSLNTNTTTMSSQNSSSSPSPKTPEMHAFVPGAHVFHTSSGVPPPISLPLMGSLPAFVPRFQFNPGSGLSDITSGESYGDTRQLLLLSQQFAGGNGGNGSGLNVMSEQATASSQTLPGVQDDNEAEIDRMSPDTMIRMSPLPLNPRSPILGSPSIRSPSAVASTPRVLSRASGRSGDMLSNRPTTAHSNHAYELAPEYPEDYFAHGRTPTTPRRLNQIIDEEDSAEIEFPRGAANTSSPLSSPLSHRSYKSSGVPVMWAGNSPRLFPMEGHPPREDSPGEHSYADMDTEDEEEEGVEYREGDWETVGSNSKQTLQPEGTMSSMADYSDASFMVSQPMFQPHANYGIGELQDNRSSYYSEDAIPTVPAQQEHLHDLAASSRYQPAPLAPGYQHPFQGTPSVHLQSTPTRAPTVEFAESPRSRQASPIIGNNAQPTHAAEPTESTGTRPQYTSWNTDDFFVGTTRGPHTMSQLLTAGPNEDIIYDNDPNVLGNMRDMSVSPEAGPSSPLPVSQHAHEDSFSKFTVLGPKANLTGTPLGTGMREAGSSLANSSTPGAQWSSTPVHQFESSPLVQMPSPPTDEEDAYGRDVDYGQYYEEGQQEGYTVSPLESPQRSFPGSPVTAKYFPSSPPPKSPTLAHAEAPSPLLPKSKASSRGNVETGNLVELREIRRREREERRLAALRHQTALNSGKRASVSGQTELREMQLVRNKQVSPISPSISRKHHHSTSTVNTHFSQFAGPAPVVAARRDSSDTGSPLFDTPSGVRSVTEQLRQQASEHDQHLYNIPLGPITDAETKNRRMILSWFLFGCAAVFPPLLILYRFGGGDALIAKMTDEKILTVNRVPKQLSLYLGITLCTALPILAIILVVLFHFGVIFH</sequence>
<feature type="region of interest" description="Disordered" evidence="1">
    <location>
        <begin position="122"/>
        <end position="274"/>
    </location>
</feature>
<reference evidence="3" key="1">
    <citation type="journal article" date="2020" name="Stud. Mycol.">
        <title>101 Dothideomycetes genomes: a test case for predicting lifestyles and emergence of pathogens.</title>
        <authorList>
            <person name="Haridas S."/>
            <person name="Albert R."/>
            <person name="Binder M."/>
            <person name="Bloem J."/>
            <person name="Labutti K."/>
            <person name="Salamov A."/>
            <person name="Andreopoulos B."/>
            <person name="Baker S."/>
            <person name="Barry K."/>
            <person name="Bills G."/>
            <person name="Bluhm B."/>
            <person name="Cannon C."/>
            <person name="Castanera R."/>
            <person name="Culley D."/>
            <person name="Daum C."/>
            <person name="Ezra D."/>
            <person name="Gonzalez J."/>
            <person name="Henrissat B."/>
            <person name="Kuo A."/>
            <person name="Liang C."/>
            <person name="Lipzen A."/>
            <person name="Lutzoni F."/>
            <person name="Magnuson J."/>
            <person name="Mondo S."/>
            <person name="Nolan M."/>
            <person name="Ohm R."/>
            <person name="Pangilinan J."/>
            <person name="Park H.-J."/>
            <person name="Ramirez L."/>
            <person name="Alfaro M."/>
            <person name="Sun H."/>
            <person name="Tritt A."/>
            <person name="Yoshinaga Y."/>
            <person name="Zwiers L.-H."/>
            <person name="Turgeon B."/>
            <person name="Goodwin S."/>
            <person name="Spatafora J."/>
            <person name="Crous P."/>
            <person name="Grigoriev I."/>
        </authorList>
    </citation>
    <scope>NUCLEOTIDE SEQUENCE</scope>
    <source>
        <strain evidence="3">CBS 133067</strain>
    </source>
</reference>
<feature type="region of interest" description="Disordered" evidence="1">
    <location>
        <begin position="24"/>
        <end position="108"/>
    </location>
</feature>
<feature type="compositionally biased region" description="Polar residues" evidence="1">
    <location>
        <begin position="1197"/>
        <end position="1221"/>
    </location>
</feature>
<feature type="region of interest" description="Disordered" evidence="1">
    <location>
        <begin position="1034"/>
        <end position="1103"/>
    </location>
</feature>
<keyword evidence="2" id="KW-0472">Membrane</keyword>
<keyword evidence="2" id="KW-0812">Transmembrane</keyword>